<keyword evidence="3" id="KW-1185">Reference proteome</keyword>
<evidence type="ECO:0000256" key="1">
    <source>
        <dbReference type="SAM" id="MobiDB-lite"/>
    </source>
</evidence>
<protein>
    <submittedName>
        <fullName evidence="2">Uncharacterized protein</fullName>
    </submittedName>
</protein>
<evidence type="ECO:0000313" key="2">
    <source>
        <dbReference type="EnsemblMetazoa" id="AMEM017270-PA"/>
    </source>
</evidence>
<dbReference type="Proteomes" id="UP000075903">
    <property type="component" value="Unassembled WGS sequence"/>
</dbReference>
<proteinExistence type="predicted"/>
<accession>A0A182VM29</accession>
<name>A0A182VM29_ANOME</name>
<dbReference type="VEuPathDB" id="VectorBase:AMEM017270"/>
<feature type="region of interest" description="Disordered" evidence="1">
    <location>
        <begin position="205"/>
        <end position="233"/>
    </location>
</feature>
<evidence type="ECO:0000313" key="3">
    <source>
        <dbReference type="Proteomes" id="UP000075903"/>
    </source>
</evidence>
<organism evidence="2 3">
    <name type="scientific">Anopheles merus</name>
    <name type="common">Mosquito</name>
    <dbReference type="NCBI Taxonomy" id="30066"/>
    <lineage>
        <taxon>Eukaryota</taxon>
        <taxon>Metazoa</taxon>
        <taxon>Ecdysozoa</taxon>
        <taxon>Arthropoda</taxon>
        <taxon>Hexapoda</taxon>
        <taxon>Insecta</taxon>
        <taxon>Pterygota</taxon>
        <taxon>Neoptera</taxon>
        <taxon>Endopterygota</taxon>
        <taxon>Diptera</taxon>
        <taxon>Nematocera</taxon>
        <taxon>Culicoidea</taxon>
        <taxon>Culicidae</taxon>
        <taxon>Anophelinae</taxon>
        <taxon>Anopheles</taxon>
    </lineage>
</organism>
<dbReference type="EnsemblMetazoa" id="AMEM017270-RA">
    <property type="protein sequence ID" value="AMEM017270-PA"/>
    <property type="gene ID" value="AMEM017270"/>
</dbReference>
<dbReference type="AlphaFoldDB" id="A0A182VM29"/>
<sequence>MRWRDRSALCHQQGRPSCGQFGERMVRVMIQSSGLIWFGLMALWKQFRAGEADGATAKKQERRLQRCTATVAAVLIMPHFDIPEASGFKADTGLQVQSELASEPFIIRPRLASDSKCLRAATRESCARFALRALGKAARKPSGKSDSATAPVSPECGANLICPSSQVFQHAFCLREMYSRCLAHILHIVAIARKNGCSHRRGRPLLVPPPKASGRGAAKAPARTGAGFSPSIAPTVPGQYRTRSLIRRTMSHEQQQQQQSTFAFVCVGCI</sequence>
<reference evidence="2" key="1">
    <citation type="submission" date="2020-05" db="UniProtKB">
        <authorList>
            <consortium name="EnsemblMetazoa"/>
        </authorList>
    </citation>
    <scope>IDENTIFICATION</scope>
    <source>
        <strain evidence="2">MAF</strain>
    </source>
</reference>